<dbReference type="Proteomes" id="UP000018680">
    <property type="component" value="Chromosome"/>
</dbReference>
<name>V5WHB4_9SPIO</name>
<feature type="region of interest" description="Disordered" evidence="1">
    <location>
        <begin position="97"/>
        <end position="123"/>
    </location>
</feature>
<evidence type="ECO:0000313" key="3">
    <source>
        <dbReference type="Proteomes" id="UP000018680"/>
    </source>
</evidence>
<dbReference type="RefSeq" id="WP_024267466.1">
    <property type="nucleotide sequence ID" value="NC_023035.1"/>
</dbReference>
<dbReference type="eggNOG" id="ENOG502ZDDS">
    <property type="taxonomic scope" value="Bacteria"/>
</dbReference>
<dbReference type="KEGG" id="slr:L21SP2_1138"/>
<proteinExistence type="predicted"/>
<sequence length="123" mass="13903">MDFMERMKKTLDRGVEASREFLGRAGDTAKDLSEKGVLRLEIRELEGRGKKEFARLGQLVFDHFVKQEKSSITAKNQEVSEILEELRTIENDIAVREDKLSASDDGDKEEPAQTDGADSRDNS</sequence>
<dbReference type="AlphaFoldDB" id="V5WHB4"/>
<dbReference type="OrthoDB" id="362803at2"/>
<dbReference type="EMBL" id="CP006939">
    <property type="protein sequence ID" value="AHC14541.1"/>
    <property type="molecule type" value="Genomic_DNA"/>
</dbReference>
<reference evidence="2 3" key="1">
    <citation type="journal article" date="2015" name="Stand. Genomic Sci.">
        <title>Complete genome sequence and description of Salinispira pacifica gen. nov., sp. nov., a novel spirochaete isolated form a hypersaline microbial mat.</title>
        <authorList>
            <person name="Ben Hania W."/>
            <person name="Joseph M."/>
            <person name="Schumann P."/>
            <person name="Bunk B."/>
            <person name="Fiebig A."/>
            <person name="Sproer C."/>
            <person name="Klenk H.P."/>
            <person name="Fardeau M.L."/>
            <person name="Spring S."/>
        </authorList>
    </citation>
    <scope>NUCLEOTIDE SEQUENCE [LARGE SCALE GENOMIC DNA]</scope>
    <source>
        <strain evidence="2 3">L21-RPul-D2</strain>
    </source>
</reference>
<evidence type="ECO:0000256" key="1">
    <source>
        <dbReference type="SAM" id="MobiDB-lite"/>
    </source>
</evidence>
<evidence type="ECO:0000313" key="2">
    <source>
        <dbReference type="EMBL" id="AHC14541.1"/>
    </source>
</evidence>
<gene>
    <name evidence="2" type="ORF">L21SP2_1138</name>
</gene>
<keyword evidence="3" id="KW-1185">Reference proteome</keyword>
<organism evidence="2 3">
    <name type="scientific">Salinispira pacifica</name>
    <dbReference type="NCBI Taxonomy" id="1307761"/>
    <lineage>
        <taxon>Bacteria</taxon>
        <taxon>Pseudomonadati</taxon>
        <taxon>Spirochaetota</taxon>
        <taxon>Spirochaetia</taxon>
        <taxon>Spirochaetales</taxon>
        <taxon>Spirochaetaceae</taxon>
        <taxon>Salinispira</taxon>
    </lineage>
</organism>
<accession>V5WHB4</accession>
<protein>
    <submittedName>
        <fullName evidence="2">Uncharacterized protein</fullName>
    </submittedName>
</protein>
<dbReference type="HOGENOM" id="CLU_167621_0_0_12"/>